<sequence>MLDGGAFAAITTAFKFVEFCYAIGDVPEESLVFIRLIQRVRHDLDECLRLLTLPSIQNHLDCDPDQKRYINGTIQDTKGALAGIGKYVESVRTEEEWNGEISLRTRFEWILRHQYKLQSRQVGLDTCHKSLLQAMTRLTLFTHTASLTKGQIRSPSHIEAMNDKGGLARVSRVCDEIMSDDELTSFLTTRNRRTRLVRAKSASELPIDTPQPECVESLPQVTTHASFHPRRSTGTDLKSSSQPQLQLPFQQPQRNLTQAQERRETTRARLNLIAGE</sequence>
<evidence type="ECO:0000313" key="3">
    <source>
        <dbReference type="Proteomes" id="UP000298493"/>
    </source>
</evidence>
<keyword evidence="3" id="KW-1185">Reference proteome</keyword>
<proteinExistence type="predicted"/>
<gene>
    <name evidence="2" type="ORF">E6O75_ATG02152</name>
</gene>
<evidence type="ECO:0000256" key="1">
    <source>
        <dbReference type="SAM" id="MobiDB-lite"/>
    </source>
</evidence>
<evidence type="ECO:0000313" key="2">
    <source>
        <dbReference type="EMBL" id="TID22978.1"/>
    </source>
</evidence>
<name>A0A4Z1P5Q9_9PEZI</name>
<comment type="caution">
    <text evidence="2">The sequence shown here is derived from an EMBL/GenBank/DDBJ whole genome shotgun (WGS) entry which is preliminary data.</text>
</comment>
<protein>
    <submittedName>
        <fullName evidence="2">Sexual differentiation process protein isp4</fullName>
    </submittedName>
</protein>
<organism evidence="2 3">
    <name type="scientific">Venturia nashicola</name>
    <dbReference type="NCBI Taxonomy" id="86259"/>
    <lineage>
        <taxon>Eukaryota</taxon>
        <taxon>Fungi</taxon>
        <taxon>Dikarya</taxon>
        <taxon>Ascomycota</taxon>
        <taxon>Pezizomycotina</taxon>
        <taxon>Dothideomycetes</taxon>
        <taxon>Pleosporomycetidae</taxon>
        <taxon>Venturiales</taxon>
        <taxon>Venturiaceae</taxon>
        <taxon>Venturia</taxon>
    </lineage>
</organism>
<feature type="region of interest" description="Disordered" evidence="1">
    <location>
        <begin position="225"/>
        <end position="264"/>
    </location>
</feature>
<reference evidence="2 3" key="1">
    <citation type="submission" date="2019-04" db="EMBL/GenBank/DDBJ databases">
        <title>High contiguity whole genome sequence and gene annotation resource for two Venturia nashicola isolates.</title>
        <authorList>
            <person name="Prokchorchik M."/>
            <person name="Won K."/>
            <person name="Lee Y."/>
            <person name="Choi E.D."/>
            <person name="Segonzac C."/>
            <person name="Sohn K.H."/>
        </authorList>
    </citation>
    <scope>NUCLEOTIDE SEQUENCE [LARGE SCALE GENOMIC DNA]</scope>
    <source>
        <strain evidence="2 3">PRI2</strain>
    </source>
</reference>
<feature type="compositionally biased region" description="Low complexity" evidence="1">
    <location>
        <begin position="237"/>
        <end position="253"/>
    </location>
</feature>
<accession>A0A4Z1P5Q9</accession>
<dbReference type="Proteomes" id="UP000298493">
    <property type="component" value="Unassembled WGS sequence"/>
</dbReference>
<dbReference type="EMBL" id="SNSC02000007">
    <property type="protein sequence ID" value="TID22978.1"/>
    <property type="molecule type" value="Genomic_DNA"/>
</dbReference>
<dbReference type="AlphaFoldDB" id="A0A4Z1P5Q9"/>